<evidence type="ECO:0000259" key="7">
    <source>
        <dbReference type="Pfam" id="PF00728"/>
    </source>
</evidence>
<dbReference type="GO" id="GO:0016020">
    <property type="term" value="C:membrane"/>
    <property type="evidence" value="ECO:0007669"/>
    <property type="project" value="TreeGrafter"/>
</dbReference>
<evidence type="ECO:0000256" key="1">
    <source>
        <dbReference type="ARBA" id="ARBA00001231"/>
    </source>
</evidence>
<proteinExistence type="inferred from homology"/>
<dbReference type="Gene3D" id="3.20.20.80">
    <property type="entry name" value="Glycosidases"/>
    <property type="match status" value="1"/>
</dbReference>
<dbReference type="EC" id="3.2.1.52" evidence="3"/>
<dbReference type="PANTHER" id="PTHR22600">
    <property type="entry name" value="BETA-HEXOSAMINIDASE"/>
    <property type="match status" value="1"/>
</dbReference>
<comment type="similarity">
    <text evidence="2">Belongs to the glycosyl hydrolase 20 family.</text>
</comment>
<feature type="compositionally biased region" description="Basic and acidic residues" evidence="5">
    <location>
        <begin position="67"/>
        <end position="88"/>
    </location>
</feature>
<dbReference type="SUPFAM" id="SSF55545">
    <property type="entry name" value="beta-N-acetylhexosaminidase-like domain"/>
    <property type="match status" value="1"/>
</dbReference>
<comment type="catalytic activity">
    <reaction evidence="1">
        <text>Hydrolysis of terminal non-reducing N-acetyl-D-hexosamine residues in N-acetyl-beta-D-hexosaminides.</text>
        <dbReference type="EC" id="3.2.1.52"/>
    </reaction>
</comment>
<feature type="domain" description="Glycoside hydrolase family 20 catalytic" evidence="7">
    <location>
        <begin position="277"/>
        <end position="353"/>
    </location>
</feature>
<gene>
    <name evidence="8" type="ORF">EVOR1521_LOCUS21040</name>
</gene>
<feature type="transmembrane region" description="Helical" evidence="6">
    <location>
        <begin position="29"/>
        <end position="49"/>
    </location>
</feature>
<dbReference type="Proteomes" id="UP001178507">
    <property type="component" value="Unassembled WGS sequence"/>
</dbReference>
<protein>
    <recommendedName>
        <fullName evidence="3">beta-N-acetylhexosaminidase</fullName>
        <ecNumber evidence="3">3.2.1.52</ecNumber>
    </recommendedName>
</protein>
<name>A0AA36J0K1_9DINO</name>
<dbReference type="InterPro" id="IPR029018">
    <property type="entry name" value="Hex-like_dom2"/>
</dbReference>
<dbReference type="EMBL" id="CAUJNA010003247">
    <property type="protein sequence ID" value="CAJ1396912.1"/>
    <property type="molecule type" value="Genomic_DNA"/>
</dbReference>
<dbReference type="PANTHER" id="PTHR22600:SF57">
    <property type="entry name" value="BETA-N-ACETYLHEXOSAMINIDASE"/>
    <property type="match status" value="1"/>
</dbReference>
<evidence type="ECO:0000313" key="8">
    <source>
        <dbReference type="EMBL" id="CAJ1396912.1"/>
    </source>
</evidence>
<keyword evidence="9" id="KW-1185">Reference proteome</keyword>
<evidence type="ECO:0000256" key="5">
    <source>
        <dbReference type="SAM" id="MobiDB-lite"/>
    </source>
</evidence>
<keyword evidence="4" id="KW-0378">Hydrolase</keyword>
<keyword evidence="6" id="KW-1133">Transmembrane helix</keyword>
<evidence type="ECO:0000256" key="3">
    <source>
        <dbReference type="ARBA" id="ARBA00012663"/>
    </source>
</evidence>
<organism evidence="8 9">
    <name type="scientific">Effrenium voratum</name>
    <dbReference type="NCBI Taxonomy" id="2562239"/>
    <lineage>
        <taxon>Eukaryota</taxon>
        <taxon>Sar</taxon>
        <taxon>Alveolata</taxon>
        <taxon>Dinophyceae</taxon>
        <taxon>Suessiales</taxon>
        <taxon>Symbiodiniaceae</taxon>
        <taxon>Effrenium</taxon>
    </lineage>
</organism>
<dbReference type="InterPro" id="IPR015883">
    <property type="entry name" value="Glyco_hydro_20_cat"/>
</dbReference>
<comment type="caution">
    <text evidence="8">The sequence shown here is derived from an EMBL/GenBank/DDBJ whole genome shotgun (WGS) entry which is preliminary data.</text>
</comment>
<reference evidence="8" key="1">
    <citation type="submission" date="2023-08" db="EMBL/GenBank/DDBJ databases">
        <authorList>
            <person name="Chen Y."/>
            <person name="Shah S."/>
            <person name="Dougan E. K."/>
            <person name="Thang M."/>
            <person name="Chan C."/>
        </authorList>
    </citation>
    <scope>NUCLEOTIDE SEQUENCE</scope>
</reference>
<evidence type="ECO:0000256" key="4">
    <source>
        <dbReference type="ARBA" id="ARBA00022801"/>
    </source>
</evidence>
<evidence type="ECO:0000313" key="9">
    <source>
        <dbReference type="Proteomes" id="UP001178507"/>
    </source>
</evidence>
<sequence length="367" mass="40553">MRARGAADAAAAPGAAPALHAAKGRGPGVFAVLGSLAACGLGLWALLALRLHSYAAPAAVSKTVLERKPALKRRDPGERDKDTHRPSPEKNTAAKAQPTGKAQPKTNTTRRNSSRGLILRGKPKDRRFALVPRPQILEGLQQTTSRSFSNWSLRAFRPSSGEERWALEALESVLQVSAQFDAPGAVTALLRAERAEARRACAEQLGLPLPSYRVHEDEQKDCQAKDWHFALSGPKGLCCAAVRPAGLFRFAQTLRQLAGEHSPANLPDFVLEDWPRFCWRGLQLDAVRHFMPVDFLKRYITALAHFKANFFHWHLTDDQSWRLFVRSRPALVNASRLTSPEFYSEQDVQELAASSLWRTARALATFG</sequence>
<evidence type="ECO:0000256" key="6">
    <source>
        <dbReference type="SAM" id="Phobius"/>
    </source>
</evidence>
<dbReference type="GO" id="GO:0005975">
    <property type="term" value="P:carbohydrate metabolic process"/>
    <property type="evidence" value="ECO:0007669"/>
    <property type="project" value="InterPro"/>
</dbReference>
<dbReference type="InterPro" id="IPR017853">
    <property type="entry name" value="GH"/>
</dbReference>
<dbReference type="PRINTS" id="PR00738">
    <property type="entry name" value="GLHYDRLASE20"/>
</dbReference>
<feature type="region of interest" description="Disordered" evidence="5">
    <location>
        <begin position="67"/>
        <end position="118"/>
    </location>
</feature>
<evidence type="ECO:0000256" key="2">
    <source>
        <dbReference type="ARBA" id="ARBA00006285"/>
    </source>
</evidence>
<dbReference type="GO" id="GO:0004563">
    <property type="term" value="F:beta-N-acetylhexosaminidase activity"/>
    <property type="evidence" value="ECO:0007669"/>
    <property type="project" value="UniProtKB-EC"/>
</dbReference>
<dbReference type="AlphaFoldDB" id="A0AA36J0K1"/>
<dbReference type="SUPFAM" id="SSF51445">
    <property type="entry name" value="(Trans)glycosidases"/>
    <property type="match status" value="1"/>
</dbReference>
<dbReference type="GO" id="GO:0030203">
    <property type="term" value="P:glycosaminoglycan metabolic process"/>
    <property type="evidence" value="ECO:0007669"/>
    <property type="project" value="TreeGrafter"/>
</dbReference>
<accession>A0AA36J0K1</accession>
<feature type="compositionally biased region" description="Polar residues" evidence="5">
    <location>
        <begin position="104"/>
        <end position="115"/>
    </location>
</feature>
<keyword evidence="6" id="KW-0472">Membrane</keyword>
<dbReference type="Pfam" id="PF00728">
    <property type="entry name" value="Glyco_hydro_20"/>
    <property type="match status" value="1"/>
</dbReference>
<keyword evidence="6" id="KW-0812">Transmembrane</keyword>
<dbReference type="InterPro" id="IPR025705">
    <property type="entry name" value="Beta_hexosaminidase_sua/sub"/>
</dbReference>